<organism evidence="2 3">
    <name type="scientific">Acinetobacter cumulans</name>
    <dbReference type="NCBI Taxonomy" id="2136182"/>
    <lineage>
        <taxon>Bacteria</taxon>
        <taxon>Pseudomonadati</taxon>
        <taxon>Pseudomonadota</taxon>
        <taxon>Gammaproteobacteria</taxon>
        <taxon>Moraxellales</taxon>
        <taxon>Moraxellaceae</taxon>
        <taxon>Acinetobacter</taxon>
    </lineage>
</organism>
<evidence type="ECO:0000313" key="3">
    <source>
        <dbReference type="Proteomes" id="UP000281084"/>
    </source>
</evidence>
<feature type="signal peptide" evidence="1">
    <location>
        <begin position="1"/>
        <end position="23"/>
    </location>
</feature>
<protein>
    <recommendedName>
        <fullName evidence="4">DUF3617 family protein</fullName>
    </recommendedName>
</protein>
<evidence type="ECO:0000256" key="1">
    <source>
        <dbReference type="SAM" id="SignalP"/>
    </source>
</evidence>
<dbReference type="RefSeq" id="WP_120366725.1">
    <property type="nucleotide sequence ID" value="NZ_RAXZ01000002.1"/>
</dbReference>
<accession>A0A3A8G8H8</accession>
<name>A0A3A8G8H8_9GAMM</name>
<evidence type="ECO:0008006" key="4">
    <source>
        <dbReference type="Google" id="ProtNLM"/>
    </source>
</evidence>
<evidence type="ECO:0000313" key="2">
    <source>
        <dbReference type="EMBL" id="RKG55195.1"/>
    </source>
</evidence>
<keyword evidence="1" id="KW-0732">Signal</keyword>
<reference evidence="2 3" key="1">
    <citation type="submission" date="2018-09" db="EMBL/GenBank/DDBJ databases">
        <title>The draft genome of Acinetobacter spp. strains.</title>
        <authorList>
            <person name="Qin J."/>
            <person name="Feng Y."/>
            <person name="Zong Z."/>
        </authorList>
    </citation>
    <scope>NUCLEOTIDE SEQUENCE [LARGE SCALE GENOMIC DNA]</scope>
    <source>
        <strain evidence="2 3">WCHAc060002</strain>
    </source>
</reference>
<proteinExistence type="predicted"/>
<dbReference type="Proteomes" id="UP000281084">
    <property type="component" value="Unassembled WGS sequence"/>
</dbReference>
<gene>
    <name evidence="2" type="ORF">D7V64_02440</name>
</gene>
<sequence length="115" mass="12548">MYKNIFLSAMLYGLCLTSFTASANDKVQSTYDAQKYQQVCKGKTQGDQVSFAYRGIIWNGTCQPQFFSSSKTKLLGTEAELNSVCHSDANAKSITVDGKEVKGKCALGFTPPSPR</sequence>
<dbReference type="AlphaFoldDB" id="A0A3A8G8H8"/>
<comment type="caution">
    <text evidence="2">The sequence shown here is derived from an EMBL/GenBank/DDBJ whole genome shotgun (WGS) entry which is preliminary data.</text>
</comment>
<feature type="chain" id="PRO_5017346940" description="DUF3617 family protein" evidence="1">
    <location>
        <begin position="24"/>
        <end position="115"/>
    </location>
</feature>
<dbReference type="EMBL" id="RAXZ01000002">
    <property type="protein sequence ID" value="RKG55195.1"/>
    <property type="molecule type" value="Genomic_DNA"/>
</dbReference>